<dbReference type="InterPro" id="IPR001647">
    <property type="entry name" value="HTH_TetR"/>
</dbReference>
<protein>
    <submittedName>
        <fullName evidence="3">Transcriptional regulator, TetR family</fullName>
    </submittedName>
</protein>
<dbReference type="AlphaFoldDB" id="A0A806KK23"/>
<keyword evidence="1" id="KW-0238">DNA-binding</keyword>
<name>A0A806KK23_9BACT</name>
<dbReference type="PANTHER" id="PTHR43479">
    <property type="entry name" value="ACREF/ENVCD OPERON REPRESSOR-RELATED"/>
    <property type="match status" value="1"/>
</dbReference>
<dbReference type="InterPro" id="IPR009057">
    <property type="entry name" value="Homeodomain-like_sf"/>
</dbReference>
<proteinExistence type="predicted"/>
<dbReference type="SUPFAM" id="SSF46689">
    <property type="entry name" value="Homeodomain-like"/>
    <property type="match status" value="1"/>
</dbReference>
<dbReference type="EMBL" id="JQ844231">
    <property type="protein sequence ID" value="AGS53390.1"/>
    <property type="molecule type" value="Genomic_DNA"/>
</dbReference>
<dbReference type="InterPro" id="IPR050624">
    <property type="entry name" value="HTH-type_Tx_Regulator"/>
</dbReference>
<dbReference type="Pfam" id="PF00440">
    <property type="entry name" value="TetR_N"/>
    <property type="match status" value="1"/>
</dbReference>
<feature type="domain" description="HTH tetR-type" evidence="2">
    <location>
        <begin position="22"/>
        <end position="59"/>
    </location>
</feature>
<dbReference type="Gene3D" id="1.10.357.10">
    <property type="entry name" value="Tetracycline Repressor, domain 2"/>
    <property type="match status" value="1"/>
</dbReference>
<evidence type="ECO:0000259" key="2">
    <source>
        <dbReference type="Pfam" id="PF00440"/>
    </source>
</evidence>
<sequence length="178" mass="21112">MKRKYTPTANLKGYISESLMLLMRKKSFTDISIGEITDKAGVNRSSYYRNFNSKEEIIKYYFNKIIFELIEIVKDNKDMTLNEYLVKMFSHFYHYKKELLLIDKNKLSHLILDTLTETFTGLRKQQIFEEKFKTYYHTGGIYNSFLLWFSDEMSVSPEKMAELSCSILPKGFRPVLVL</sequence>
<accession>A0A806KK23</accession>
<evidence type="ECO:0000256" key="1">
    <source>
        <dbReference type="ARBA" id="ARBA00023125"/>
    </source>
</evidence>
<reference evidence="3" key="1">
    <citation type="submission" date="2012-03" db="EMBL/GenBank/DDBJ databases">
        <title>Functional metagenomics reveals considerable lignocellulase gene clusters in the gut microbiome of a wood-feeding higher termite.</title>
        <authorList>
            <person name="Liu N."/>
        </authorList>
    </citation>
    <scope>NUCLEOTIDE SEQUENCE</scope>
</reference>
<dbReference type="GO" id="GO:0003677">
    <property type="term" value="F:DNA binding"/>
    <property type="evidence" value="ECO:0007669"/>
    <property type="project" value="UniProtKB-KW"/>
</dbReference>
<dbReference type="PANTHER" id="PTHR43479:SF11">
    <property type="entry name" value="ACREF_ENVCD OPERON REPRESSOR-RELATED"/>
    <property type="match status" value="1"/>
</dbReference>
<organism evidence="3">
    <name type="scientific">uncultured bacterium contig00018</name>
    <dbReference type="NCBI Taxonomy" id="1181509"/>
    <lineage>
        <taxon>Bacteria</taxon>
        <taxon>environmental samples</taxon>
    </lineage>
</organism>
<evidence type="ECO:0000313" key="3">
    <source>
        <dbReference type="EMBL" id="AGS53390.1"/>
    </source>
</evidence>